<dbReference type="InterPro" id="IPR037165">
    <property type="entry name" value="AldOxase/xan_DH_Mopterin-bd_sf"/>
</dbReference>
<dbReference type="PANTHER" id="PTHR11908">
    <property type="entry name" value="XANTHINE DEHYDROGENASE"/>
    <property type="match status" value="1"/>
</dbReference>
<dbReference type="InterPro" id="IPR000674">
    <property type="entry name" value="Ald_Oxase/Xan_DH_a/b"/>
</dbReference>
<dbReference type="RefSeq" id="WP_286660892.1">
    <property type="nucleotide sequence ID" value="NZ_JASZYV010000003.1"/>
</dbReference>
<protein>
    <submittedName>
        <fullName evidence="2">Xanthine dehydrogenase family protein molybdopterin-binding subunit</fullName>
    </submittedName>
</protein>
<gene>
    <name evidence="2" type="ORF">QTH91_14930</name>
</gene>
<dbReference type="PANTHER" id="PTHR11908:SF157">
    <property type="entry name" value="XANTHINE DEHYDROGENASE SUBUNIT D-RELATED"/>
    <property type="match status" value="1"/>
</dbReference>
<dbReference type="SUPFAM" id="SSF56003">
    <property type="entry name" value="Molybdenum cofactor-binding domain"/>
    <property type="match status" value="1"/>
</dbReference>
<accession>A0ABT7NCU2</accession>
<dbReference type="SUPFAM" id="SSF54665">
    <property type="entry name" value="CO dehydrogenase molybdoprotein N-domain-like"/>
    <property type="match status" value="1"/>
</dbReference>
<dbReference type="Proteomes" id="UP001174908">
    <property type="component" value="Unassembled WGS sequence"/>
</dbReference>
<dbReference type="InterPro" id="IPR008274">
    <property type="entry name" value="AldOxase/xan_DH_MoCoBD1"/>
</dbReference>
<dbReference type="SMART" id="SM01008">
    <property type="entry name" value="Ald_Xan_dh_C"/>
    <property type="match status" value="1"/>
</dbReference>
<comment type="caution">
    <text evidence="2">The sequence shown here is derived from an EMBL/GenBank/DDBJ whole genome shotgun (WGS) entry which is preliminary data.</text>
</comment>
<organism evidence="2 3">
    <name type="scientific">Variovorax dokdonensis</name>
    <dbReference type="NCBI Taxonomy" id="344883"/>
    <lineage>
        <taxon>Bacteria</taxon>
        <taxon>Pseudomonadati</taxon>
        <taxon>Pseudomonadota</taxon>
        <taxon>Betaproteobacteria</taxon>
        <taxon>Burkholderiales</taxon>
        <taxon>Comamonadaceae</taxon>
        <taxon>Variovorax</taxon>
    </lineage>
</organism>
<dbReference type="EMBL" id="JASZYV010000003">
    <property type="protein sequence ID" value="MDM0045780.1"/>
    <property type="molecule type" value="Genomic_DNA"/>
</dbReference>
<dbReference type="Gene3D" id="3.90.1170.50">
    <property type="entry name" value="Aldehyde oxidase/xanthine dehydrogenase, a/b hammerhead"/>
    <property type="match status" value="1"/>
</dbReference>
<dbReference type="Pfam" id="PF02738">
    <property type="entry name" value="MoCoBD_1"/>
    <property type="match status" value="1"/>
</dbReference>
<sequence>MRPVDSSEARESGASTLGIDTPQVTARAKVLGRALYAGDYKLPGMLHGKVLRSPYPHARIVAIDTSAALALPGVKAVLTGADAPAALWGVHHKERAILAKGVVRFAGEEVAAVAATTEEIARDALDLIHVDYEELPAILTPDESLDEAAPGVHPGRNNIAHEIRYTRGDPDAGFAAAHLVHEATYDCHAQYPGYLEPMGTVATVDAEGRLVVWTSTQSISQARLRLASALERPISSVRVIQATTGGGFGAKMVEDANNLIAALLAVRTGMPVRLVNNRLEDFLAACSSVPERVTLKLGMDKDGIIVAKDVRVIADCGAYAGLSGDVMHVTSMRSDNMHKNANVRSHATLVYTHTPPHGAFRGFGGAQMQFALNSHIHTMAEKLGLDPVEVHKRNALKAGDVSVHGWKIGSTGLAECVEQCTQAIGWTQKRQRPKGTGSRRLGVGMAAAMHVSGNRTIGNWDGSVVVVKINEDGRVFIMSGECDMGQGAMTMLSQVVAHELDIPIAHTLVLPPDTDTSPIAIGSLASRVTIAAGNAAIVAGRMARDKLLAIAAKKWSVPIQRLRLAGGFVFDDEAQQERRATIAELARLHIWSHGGEGIQVSGTWDAKTQMHDDNLYGNIAPAYSYAAQAVEVEVDTQTGRVTVLDSFVSDDCGKALNPTAIHGQTNGATVQAMGWTLYEQMQIEGGRLMNGNFADYNMATADAVPLLRGGFVESNDPNGPYGAKGASETAILPGAPAIANAVYDAVGVRITDLPITPQKVLAALAAKAAHEQQEVLHA</sequence>
<keyword evidence="3" id="KW-1185">Reference proteome</keyword>
<dbReference type="Pfam" id="PF20256">
    <property type="entry name" value="MoCoBD_2"/>
    <property type="match status" value="1"/>
</dbReference>
<dbReference type="InterPro" id="IPR016208">
    <property type="entry name" value="Ald_Oxase/xanthine_DH-like"/>
</dbReference>
<dbReference type="InterPro" id="IPR046867">
    <property type="entry name" value="AldOxase/xan_DH_MoCoBD2"/>
</dbReference>
<dbReference type="Gene3D" id="3.30.365.10">
    <property type="entry name" value="Aldehyde oxidase/xanthine dehydrogenase, molybdopterin binding domain"/>
    <property type="match status" value="4"/>
</dbReference>
<name>A0ABT7NCU2_9BURK</name>
<dbReference type="Pfam" id="PF01315">
    <property type="entry name" value="Ald_Xan_dh_C"/>
    <property type="match status" value="1"/>
</dbReference>
<evidence type="ECO:0000313" key="3">
    <source>
        <dbReference type="Proteomes" id="UP001174908"/>
    </source>
</evidence>
<evidence type="ECO:0000259" key="1">
    <source>
        <dbReference type="SMART" id="SM01008"/>
    </source>
</evidence>
<feature type="domain" description="Aldehyde oxidase/xanthine dehydrogenase a/b hammerhead" evidence="1">
    <location>
        <begin position="31"/>
        <end position="136"/>
    </location>
</feature>
<evidence type="ECO:0000313" key="2">
    <source>
        <dbReference type="EMBL" id="MDM0045780.1"/>
    </source>
</evidence>
<reference evidence="2" key="1">
    <citation type="submission" date="2023-06" db="EMBL/GenBank/DDBJ databases">
        <authorList>
            <person name="Jiang Y."/>
            <person name="Liu Q."/>
        </authorList>
    </citation>
    <scope>NUCLEOTIDE SEQUENCE</scope>
    <source>
        <strain evidence="2">CGMCC 1.12089</strain>
    </source>
</reference>
<dbReference type="InterPro" id="IPR036856">
    <property type="entry name" value="Ald_Oxase/Xan_DH_a/b_sf"/>
</dbReference>
<proteinExistence type="predicted"/>